<dbReference type="Proteomes" id="UP000051952">
    <property type="component" value="Unassembled WGS sequence"/>
</dbReference>
<dbReference type="AlphaFoldDB" id="A0A0S4IXD7"/>
<dbReference type="VEuPathDB" id="TriTrypDB:BSAL_72575"/>
<dbReference type="EMBL" id="CYKH01000586">
    <property type="protein sequence ID" value="CUG06409.1"/>
    <property type="molecule type" value="Genomic_DNA"/>
</dbReference>
<gene>
    <name evidence="2" type="ORF">BSAL_72575</name>
</gene>
<protein>
    <submittedName>
        <fullName evidence="2">Uncharacterized protein</fullName>
    </submittedName>
</protein>
<feature type="region of interest" description="Disordered" evidence="1">
    <location>
        <begin position="88"/>
        <end position="141"/>
    </location>
</feature>
<evidence type="ECO:0000256" key="1">
    <source>
        <dbReference type="SAM" id="MobiDB-lite"/>
    </source>
</evidence>
<organism evidence="2 3">
    <name type="scientific">Bodo saltans</name>
    <name type="common">Flagellated protozoan</name>
    <dbReference type="NCBI Taxonomy" id="75058"/>
    <lineage>
        <taxon>Eukaryota</taxon>
        <taxon>Discoba</taxon>
        <taxon>Euglenozoa</taxon>
        <taxon>Kinetoplastea</taxon>
        <taxon>Metakinetoplastina</taxon>
        <taxon>Eubodonida</taxon>
        <taxon>Bodonidae</taxon>
        <taxon>Bodo</taxon>
    </lineage>
</organism>
<reference evidence="3" key="1">
    <citation type="submission" date="2015-09" db="EMBL/GenBank/DDBJ databases">
        <authorList>
            <consortium name="Pathogen Informatics"/>
        </authorList>
    </citation>
    <scope>NUCLEOTIDE SEQUENCE [LARGE SCALE GENOMIC DNA]</scope>
    <source>
        <strain evidence="3">Lake Konstanz</strain>
    </source>
</reference>
<evidence type="ECO:0000313" key="3">
    <source>
        <dbReference type="Proteomes" id="UP000051952"/>
    </source>
</evidence>
<name>A0A0S4IXD7_BODSA</name>
<sequence length="141" mass="15483">MTEYYEEKDVDGVKHSELKPDAPVEVAYAFWSRKPFYLVEFRGDRRAALASNLLALGDKTKFKEASVSISLAQGTSVTAVKEKMNLLGGVPKHNDNTADEASRASKPAAPVKVADERPVAKPSLPPRPSATTFVPRALWKR</sequence>
<accession>A0A0S4IXD7</accession>
<proteinExistence type="predicted"/>
<evidence type="ECO:0000313" key="2">
    <source>
        <dbReference type="EMBL" id="CUG06409.1"/>
    </source>
</evidence>
<feature type="compositionally biased region" description="Basic and acidic residues" evidence="1">
    <location>
        <begin position="92"/>
        <end position="103"/>
    </location>
</feature>
<keyword evidence="3" id="KW-1185">Reference proteome</keyword>